<dbReference type="InParanoid" id="A0A1J7K0Z2"/>
<dbReference type="EMBL" id="KV875093">
    <property type="protein sequence ID" value="OIW35380.1"/>
    <property type="molecule type" value="Genomic_DNA"/>
</dbReference>
<dbReference type="STRING" id="1408157.A0A1J7K0Z2"/>
<dbReference type="Pfam" id="PF08728">
    <property type="entry name" value="CRT10"/>
    <property type="match status" value="1"/>
</dbReference>
<evidence type="ECO:0000313" key="2">
    <source>
        <dbReference type="EMBL" id="OIW35380.1"/>
    </source>
</evidence>
<dbReference type="AlphaFoldDB" id="A0A1J7K0Z2"/>
<dbReference type="InterPro" id="IPR014839">
    <property type="entry name" value="Crt10"/>
</dbReference>
<name>A0A1J7K0Z2_9PEZI</name>
<organism evidence="2 3">
    <name type="scientific">Coniochaeta ligniaria NRRL 30616</name>
    <dbReference type="NCBI Taxonomy" id="1408157"/>
    <lineage>
        <taxon>Eukaryota</taxon>
        <taxon>Fungi</taxon>
        <taxon>Dikarya</taxon>
        <taxon>Ascomycota</taxon>
        <taxon>Pezizomycotina</taxon>
        <taxon>Sordariomycetes</taxon>
        <taxon>Sordariomycetidae</taxon>
        <taxon>Coniochaetales</taxon>
        <taxon>Coniochaetaceae</taxon>
        <taxon>Coniochaeta</taxon>
    </lineage>
</organism>
<keyword evidence="3" id="KW-1185">Reference proteome</keyword>
<feature type="non-terminal residue" evidence="2">
    <location>
        <position position="1"/>
    </location>
</feature>
<dbReference type="OrthoDB" id="5591786at2759"/>
<reference evidence="2 3" key="1">
    <citation type="submission" date="2016-10" db="EMBL/GenBank/DDBJ databases">
        <title>Draft genome sequence of Coniochaeta ligniaria NRRL30616, a lignocellulolytic fungus for bioabatement of inhibitors in plant biomass hydrolysates.</title>
        <authorList>
            <consortium name="DOE Joint Genome Institute"/>
            <person name="Jimenez D.J."/>
            <person name="Hector R.E."/>
            <person name="Riley R."/>
            <person name="Sun H."/>
            <person name="Grigoriev I.V."/>
            <person name="Van Elsas J.D."/>
            <person name="Nichols N.N."/>
        </authorList>
    </citation>
    <scope>NUCLEOTIDE SEQUENCE [LARGE SCALE GENOMIC DNA]</scope>
    <source>
        <strain evidence="2 3">NRRL 30616</strain>
    </source>
</reference>
<dbReference type="Proteomes" id="UP000182658">
    <property type="component" value="Unassembled WGS sequence"/>
</dbReference>
<gene>
    <name evidence="2" type="ORF">CONLIGDRAFT_566950</name>
</gene>
<protein>
    <submittedName>
        <fullName evidence="2">Uncharacterized protein</fullName>
    </submittedName>
</protein>
<evidence type="ECO:0000313" key="3">
    <source>
        <dbReference type="Proteomes" id="UP000182658"/>
    </source>
</evidence>
<proteinExistence type="predicted"/>
<accession>A0A1J7K0Z2</accession>
<feature type="region of interest" description="Disordered" evidence="1">
    <location>
        <begin position="342"/>
        <end position="384"/>
    </location>
</feature>
<sequence>LYFAAYQSKVYVYQPQRAPQILPPVSLILRPRQSQVAELTGGVLDRSFPHQMNYITVGDLGDMEILLLAFDDGDVVAYYTRLIRNAIEDRSSSRGRNAARVVPRPFFHENVGASAWGLAIHTHSRLIAASSNRHDVTVFALATTSKEKHTDEDVQSSPKLWAGQSVLDLEKHFRSRTRTWRVVLPIGNDGHNNPHNIPSIAFCDDDHGNAERIAAVDINGNTWLLDIWNVGGHAAANLIKPTRNMLGNNGRGYVGWSILLLPNSSFKPAVSNHAAMGLPANEILGLNSSTGDGIKNDIWLDITGSLYHVKDNAADPKVYLLQRHHGIYSHVVSQSGPTGYQGLGFSLTDTPIPSDEDSDDEHLHSPPPLPPTQLAGAKPRGTRPDIKVDTIDLAQENQLDFELGLTIVPGMVKVSQPSTTWQLLEFFSASGNREQNTNVVETRHFRLQPHLSENFSIMRASTTSVELQSLDSKSASVLCRDVLPHHNHYRRRAAPWDLNPNISERVTMYLHVPELGVVVLGSLNGRVALLSLTRPPGRHGFGPLRSGASTKGVKVRRAFRVEAILPRKKDEDRGLRPWCTLHGIAISPVPDHRAKGLALLADGWRPQTWRLILHYVDHTILMYDISRHEEEGDLLIV</sequence>
<evidence type="ECO:0000256" key="1">
    <source>
        <dbReference type="SAM" id="MobiDB-lite"/>
    </source>
</evidence>